<organism evidence="2 3">
    <name type="scientific">Caenorhabditis nigoni</name>
    <dbReference type="NCBI Taxonomy" id="1611254"/>
    <lineage>
        <taxon>Eukaryota</taxon>
        <taxon>Metazoa</taxon>
        <taxon>Ecdysozoa</taxon>
        <taxon>Nematoda</taxon>
        <taxon>Chromadorea</taxon>
        <taxon>Rhabditida</taxon>
        <taxon>Rhabditina</taxon>
        <taxon>Rhabditomorpha</taxon>
        <taxon>Rhabditoidea</taxon>
        <taxon>Rhabditidae</taxon>
        <taxon>Peloderinae</taxon>
        <taxon>Caenorhabditis</taxon>
    </lineage>
</organism>
<sequence>MVWGKIVSSLLMSAGLVSKLMMFGWILESLKKLYVFFLNYLSRDNLQIVSCKMGYFGQPLFDAPEALALLKSNEFSKLRDSIAGVLSLIPKEITL</sequence>
<dbReference type="Proteomes" id="UP000230233">
    <property type="component" value="Chromosome I"/>
</dbReference>
<evidence type="ECO:0000256" key="1">
    <source>
        <dbReference type="SAM" id="Phobius"/>
    </source>
</evidence>
<evidence type="ECO:0000313" key="3">
    <source>
        <dbReference type="Proteomes" id="UP000230233"/>
    </source>
</evidence>
<evidence type="ECO:0000313" key="2">
    <source>
        <dbReference type="EMBL" id="PIC55864.1"/>
    </source>
</evidence>
<accession>A0A2G5VVM9</accession>
<keyword evidence="1" id="KW-1133">Transmembrane helix</keyword>
<keyword evidence="3" id="KW-1185">Reference proteome</keyword>
<keyword evidence="1" id="KW-0812">Transmembrane</keyword>
<keyword evidence="1" id="KW-0472">Membrane</keyword>
<protein>
    <submittedName>
        <fullName evidence="2">Uncharacterized protein</fullName>
    </submittedName>
</protein>
<dbReference type="OrthoDB" id="5778006at2759"/>
<dbReference type="AlphaFoldDB" id="A0A2G5VVM9"/>
<name>A0A2G5VVM9_9PELO</name>
<gene>
    <name evidence="2" type="primary">Cnig_chr_I.g965</name>
    <name evidence="2" type="ORF">B9Z55_000965</name>
</gene>
<proteinExistence type="predicted"/>
<reference evidence="3" key="1">
    <citation type="submission" date="2017-10" db="EMBL/GenBank/DDBJ databases">
        <title>Rapid genome shrinkage in a self-fertile nematode reveals novel sperm competition proteins.</title>
        <authorList>
            <person name="Yin D."/>
            <person name="Schwarz E.M."/>
            <person name="Thomas C.G."/>
            <person name="Felde R.L."/>
            <person name="Korf I.F."/>
            <person name="Cutter A.D."/>
            <person name="Schartner C.M."/>
            <person name="Ralston E.J."/>
            <person name="Meyer B.J."/>
            <person name="Haag E.S."/>
        </authorList>
    </citation>
    <scope>NUCLEOTIDE SEQUENCE [LARGE SCALE GENOMIC DNA]</scope>
    <source>
        <strain evidence="3">JU1422</strain>
    </source>
</reference>
<comment type="caution">
    <text evidence="2">The sequence shown here is derived from an EMBL/GenBank/DDBJ whole genome shotgun (WGS) entry which is preliminary data.</text>
</comment>
<feature type="transmembrane region" description="Helical" evidence="1">
    <location>
        <begin position="6"/>
        <end position="27"/>
    </location>
</feature>
<dbReference type="EMBL" id="PDUG01000001">
    <property type="protein sequence ID" value="PIC55864.1"/>
    <property type="molecule type" value="Genomic_DNA"/>
</dbReference>